<dbReference type="InterPro" id="IPR036852">
    <property type="entry name" value="Peptidase_S8/S53_dom_sf"/>
</dbReference>
<feature type="domain" description="Peptidase S8/S53" evidence="8">
    <location>
        <begin position="152"/>
        <end position="390"/>
    </location>
</feature>
<protein>
    <recommendedName>
        <fullName evidence="8">Peptidase S8/S53 domain-containing protein</fullName>
    </recommendedName>
</protein>
<dbReference type="PROSITE" id="PS00136">
    <property type="entry name" value="SUBTILASE_ASP"/>
    <property type="match status" value="1"/>
</dbReference>
<dbReference type="AlphaFoldDB" id="A0A099LPJ0"/>
<evidence type="ECO:0000256" key="7">
    <source>
        <dbReference type="SAM" id="SignalP"/>
    </source>
</evidence>
<dbReference type="Gene3D" id="3.40.50.200">
    <property type="entry name" value="Peptidase S8/S53 domain"/>
    <property type="match status" value="1"/>
</dbReference>
<dbReference type="GeneID" id="43681982"/>
<dbReference type="SUPFAM" id="SSF52743">
    <property type="entry name" value="Subtilisin-like"/>
    <property type="match status" value="1"/>
</dbReference>
<evidence type="ECO:0000256" key="4">
    <source>
        <dbReference type="ARBA" id="ARBA00022825"/>
    </source>
</evidence>
<feature type="chain" id="PRO_5001958233" description="Peptidase S8/S53 domain-containing protein" evidence="7">
    <location>
        <begin position="28"/>
        <end position="857"/>
    </location>
</feature>
<proteinExistence type="inferred from homology"/>
<dbReference type="eggNOG" id="COG1404">
    <property type="taxonomic scope" value="Bacteria"/>
</dbReference>
<comment type="similarity">
    <text evidence="1 5 6">Belongs to the peptidase S8 family.</text>
</comment>
<sequence>MPYFLRRFLIVITLLGPALLASHAALAQSWLVRISDTGYSERFSHLTPLYTFTDQDRLLSVKQADLLPFFADSEVRYIEPDALLQLQEPVQLQEPTQLEDQVQLDEPAPLSERQQKSGLLRAAQAATEVQDGLAIAGFSQLSASERQCDAMRVAVLDSGVDISHSALSHVLFSAPFDVINPSTNMSDPFGHGTHVTGILAAKASESSSVQGACSSAQVMPIRFLGDTGGGKIADAVTGIRWAIDHQANIINHSWTVTQYSQALWDVMKEADQLGIIQIVAAGNSGFDLERDGFDVYPAEFAAQLPMMLAVANWDNANQRLNSTSNFNWAKADLAAPGTHILSLAPNNATRTESGTSMAVPFVTAASAMLWQQNPNWSAGALVSAVVQQSQTSAPLVSRVRQGRRLSVANFADIAAPGPQVLSIERVSGEFRLSGHRLNEVSAWRYRSAAQNSTLAERERSLTPLQSSESLVSFSDWDMPAGWLEWQSAGGEWQQLEYLPDVPAPINLYQQSLERGELLTWQGSDYASEYQIYRTSNNSYKQKIASVSGVTNQYLDSEGSSDASYQVRLVYRIEVGGSEFELTSPLSESSSDSVGEVIQVGPVPVGQEAWVSFFVDEASVDLAIVEDTKNLVQEVVGNRVRIATDVARTGQITVKNRLTEARQMALISIAEGENWGVSLSGQPLLLDLTSAQLSGAQQITDGRILLSGQWLAAEGGILLRPQQANYQFTQAKVIRSSGEREVILTNRGQSLAISSGAIANAQSAAEQSDSFQILLEMSVSPLAVAGEKRSDSRCFLATSLFADQPQTLAYYRHFRDEVLLNLPGGDWLVAQYYHWSPRLVVWAEEHPWFKAVMRWVLG</sequence>
<evidence type="ECO:0000256" key="6">
    <source>
        <dbReference type="RuleBase" id="RU003355"/>
    </source>
</evidence>
<dbReference type="PROSITE" id="PS00138">
    <property type="entry name" value="SUBTILASE_SER"/>
    <property type="match status" value="1"/>
</dbReference>
<dbReference type="PANTHER" id="PTHR43806">
    <property type="entry name" value="PEPTIDASE S8"/>
    <property type="match status" value="1"/>
</dbReference>
<dbReference type="STRING" id="29495.EA26_01995"/>
<name>A0A099LPJ0_9VIBR</name>
<evidence type="ECO:0000259" key="8">
    <source>
        <dbReference type="Pfam" id="PF00082"/>
    </source>
</evidence>
<comment type="caution">
    <text evidence="9">The sequence shown here is derived from an EMBL/GenBank/DDBJ whole genome shotgun (WGS) entry which is preliminary data.</text>
</comment>
<feature type="active site" description="Charge relay system" evidence="5">
    <location>
        <position position="157"/>
    </location>
</feature>
<keyword evidence="4 5" id="KW-0720">Serine protease</keyword>
<dbReference type="GO" id="GO:0004252">
    <property type="term" value="F:serine-type endopeptidase activity"/>
    <property type="evidence" value="ECO:0007669"/>
    <property type="project" value="UniProtKB-UniRule"/>
</dbReference>
<dbReference type="PRINTS" id="PR00723">
    <property type="entry name" value="SUBTILISIN"/>
</dbReference>
<dbReference type="GO" id="GO:0006508">
    <property type="term" value="P:proteolysis"/>
    <property type="evidence" value="ECO:0007669"/>
    <property type="project" value="UniProtKB-KW"/>
</dbReference>
<evidence type="ECO:0000256" key="2">
    <source>
        <dbReference type="ARBA" id="ARBA00022670"/>
    </source>
</evidence>
<keyword evidence="3 5" id="KW-0378">Hydrolase</keyword>
<dbReference type="InterPro" id="IPR049886">
    <property type="entry name" value="CFI_box_CTERM_dom"/>
</dbReference>
<dbReference type="InterPro" id="IPR050131">
    <property type="entry name" value="Peptidase_S8_subtilisin-like"/>
</dbReference>
<feature type="active site" description="Charge relay system" evidence="5">
    <location>
        <position position="356"/>
    </location>
</feature>
<organism evidence="9 10">
    <name type="scientific">Vibrio navarrensis</name>
    <dbReference type="NCBI Taxonomy" id="29495"/>
    <lineage>
        <taxon>Bacteria</taxon>
        <taxon>Pseudomonadati</taxon>
        <taxon>Pseudomonadota</taxon>
        <taxon>Gammaproteobacteria</taxon>
        <taxon>Vibrionales</taxon>
        <taxon>Vibrionaceae</taxon>
        <taxon>Vibrio</taxon>
    </lineage>
</organism>
<evidence type="ECO:0000256" key="3">
    <source>
        <dbReference type="ARBA" id="ARBA00022801"/>
    </source>
</evidence>
<dbReference type="InterPro" id="IPR022398">
    <property type="entry name" value="Peptidase_S8_His-AS"/>
</dbReference>
<reference evidence="9 10" key="1">
    <citation type="submission" date="2014-04" db="EMBL/GenBank/DDBJ databases">
        <title>Genome sequencing of Vibrio navarrensis strains.</title>
        <authorList>
            <person name="Gladney L.M."/>
            <person name="Katz L.S."/>
            <person name="Marino-Ramirez L."/>
            <person name="Jordan I.K."/>
        </authorList>
    </citation>
    <scope>NUCLEOTIDE SEQUENCE [LARGE SCALE GENOMIC DNA]</scope>
    <source>
        <strain evidence="9 10">ATCC 51183</strain>
    </source>
</reference>
<keyword evidence="7" id="KW-0732">Signal</keyword>
<dbReference type="Pfam" id="PF00082">
    <property type="entry name" value="Peptidase_S8"/>
    <property type="match status" value="1"/>
</dbReference>
<dbReference type="PANTHER" id="PTHR43806:SF11">
    <property type="entry name" value="CEREVISIN-RELATED"/>
    <property type="match status" value="1"/>
</dbReference>
<dbReference type="InterPro" id="IPR023828">
    <property type="entry name" value="Peptidase_S8_Ser-AS"/>
</dbReference>
<evidence type="ECO:0000256" key="5">
    <source>
        <dbReference type="PROSITE-ProRule" id="PRU01240"/>
    </source>
</evidence>
<dbReference type="InterPro" id="IPR000209">
    <property type="entry name" value="Peptidase_S8/S53_dom"/>
</dbReference>
<feature type="signal peptide" evidence="7">
    <location>
        <begin position="1"/>
        <end position="27"/>
    </location>
</feature>
<feature type="active site" description="Charge relay system" evidence="5">
    <location>
        <position position="191"/>
    </location>
</feature>
<evidence type="ECO:0000313" key="10">
    <source>
        <dbReference type="Proteomes" id="UP000029994"/>
    </source>
</evidence>
<dbReference type="InterPro" id="IPR015500">
    <property type="entry name" value="Peptidase_S8_subtilisin-rel"/>
</dbReference>
<keyword evidence="10" id="KW-1185">Reference proteome</keyword>
<evidence type="ECO:0000256" key="1">
    <source>
        <dbReference type="ARBA" id="ARBA00011073"/>
    </source>
</evidence>
<dbReference type="PROSITE" id="PS51892">
    <property type="entry name" value="SUBTILASE"/>
    <property type="match status" value="1"/>
</dbReference>
<dbReference type="NCBIfam" id="NF041770">
    <property type="entry name" value="CFI_box_CTERM"/>
    <property type="match status" value="1"/>
</dbReference>
<dbReference type="InterPro" id="IPR023827">
    <property type="entry name" value="Peptidase_S8_Asp-AS"/>
</dbReference>
<gene>
    <name evidence="9" type="ORF">EA26_01995</name>
</gene>
<evidence type="ECO:0000313" key="9">
    <source>
        <dbReference type="EMBL" id="KGK10148.1"/>
    </source>
</evidence>
<dbReference type="EMBL" id="JMCG01000001">
    <property type="protein sequence ID" value="KGK10148.1"/>
    <property type="molecule type" value="Genomic_DNA"/>
</dbReference>
<keyword evidence="2 5" id="KW-0645">Protease</keyword>
<dbReference type="Proteomes" id="UP000029994">
    <property type="component" value="Unassembled WGS sequence"/>
</dbReference>
<dbReference type="PROSITE" id="PS00137">
    <property type="entry name" value="SUBTILASE_HIS"/>
    <property type="match status" value="1"/>
</dbReference>
<dbReference type="RefSeq" id="WP_039422813.1">
    <property type="nucleotide sequence ID" value="NZ_CP061845.1"/>
</dbReference>
<accession>A0A099LPJ0</accession>